<dbReference type="InterPro" id="IPR052158">
    <property type="entry name" value="INH-QAR"/>
</dbReference>
<dbReference type="GO" id="GO:0043565">
    <property type="term" value="F:sequence-specific DNA binding"/>
    <property type="evidence" value="ECO:0007669"/>
    <property type="project" value="InterPro"/>
</dbReference>
<keyword evidence="2" id="KW-0238">DNA-binding</keyword>
<dbReference type="SMART" id="SM00342">
    <property type="entry name" value="HTH_ARAC"/>
    <property type="match status" value="1"/>
</dbReference>
<sequence>MTSSPAGGGRGELRVLEVGLRRSGRAASVVEEQVDRPGGQRGGDHEDDEQVGHGSNHAVIAILPRVAGKTPIVDFLPRLRHPECVPKPTSLPLVNKVAVIVQDNAEPFGLGALVEVWGEPEHPEDQAPVFDFQVCTPRPGRVKGRSDYDLFVERGLEATLDADLVCLAPHYDFLDHDPTVIEAIQAADARGAMLYAHCSGTFELGAAGLLDGRECTTHWRYTSLLEKMYPEAKVRPDVLYCHDDNVMTGAGSAAGIDASLHLMRDLYGARVAATVARRIVVPPHRDGGQAQYIQHAVAECDTETFGPLLEWILGHLEEDLDVPTLAHKSLMSPRTFARRFRAETGATPHSWVTQQRVLRAEQLLEETDRPVEWIADQVGFGNAAALRHHFTRVRGVSPQQYRRTFSRTA</sequence>
<dbReference type="InterPro" id="IPR002818">
    <property type="entry name" value="DJ-1/PfpI"/>
</dbReference>
<dbReference type="Gene3D" id="1.10.10.60">
    <property type="entry name" value="Homeodomain-like"/>
    <property type="match status" value="1"/>
</dbReference>
<keyword evidence="1" id="KW-0805">Transcription regulation</keyword>
<evidence type="ECO:0000259" key="5">
    <source>
        <dbReference type="PROSITE" id="PS01124"/>
    </source>
</evidence>
<dbReference type="CDD" id="cd03137">
    <property type="entry name" value="GATase1_AraC_1"/>
    <property type="match status" value="1"/>
</dbReference>
<dbReference type="AlphaFoldDB" id="A0A930VIS2"/>
<dbReference type="Pfam" id="PF12833">
    <property type="entry name" value="HTH_18"/>
    <property type="match status" value="1"/>
</dbReference>
<dbReference type="PROSITE" id="PS00041">
    <property type="entry name" value="HTH_ARAC_FAMILY_1"/>
    <property type="match status" value="1"/>
</dbReference>
<evidence type="ECO:0000256" key="1">
    <source>
        <dbReference type="ARBA" id="ARBA00023015"/>
    </source>
</evidence>
<proteinExistence type="predicted"/>
<evidence type="ECO:0000313" key="6">
    <source>
        <dbReference type="EMBL" id="MBF4767402.1"/>
    </source>
</evidence>
<feature type="region of interest" description="Disordered" evidence="4">
    <location>
        <begin position="22"/>
        <end position="53"/>
    </location>
</feature>
<dbReference type="InterPro" id="IPR018062">
    <property type="entry name" value="HTH_AraC-typ_CS"/>
</dbReference>
<dbReference type="PANTHER" id="PTHR43130:SF3">
    <property type="entry name" value="HTH-TYPE TRANSCRIPTIONAL REGULATOR RV1931C"/>
    <property type="match status" value="1"/>
</dbReference>
<evidence type="ECO:0000256" key="4">
    <source>
        <dbReference type="SAM" id="MobiDB-lite"/>
    </source>
</evidence>
<dbReference type="SUPFAM" id="SSF46689">
    <property type="entry name" value="Homeodomain-like"/>
    <property type="match status" value="2"/>
</dbReference>
<dbReference type="GO" id="GO:0003700">
    <property type="term" value="F:DNA-binding transcription factor activity"/>
    <property type="evidence" value="ECO:0007669"/>
    <property type="project" value="InterPro"/>
</dbReference>
<dbReference type="InterPro" id="IPR009057">
    <property type="entry name" value="Homeodomain-like_sf"/>
</dbReference>
<dbReference type="Gene3D" id="3.40.50.880">
    <property type="match status" value="1"/>
</dbReference>
<dbReference type="Proteomes" id="UP000660668">
    <property type="component" value="Unassembled WGS sequence"/>
</dbReference>
<protein>
    <submittedName>
        <fullName evidence="6">Helix-turn-helix domain-containing protein</fullName>
    </submittedName>
</protein>
<feature type="domain" description="HTH araC/xylS-type" evidence="5">
    <location>
        <begin position="306"/>
        <end position="404"/>
    </location>
</feature>
<comment type="caution">
    <text evidence="6">The sequence shown here is derived from an EMBL/GenBank/DDBJ whole genome shotgun (WGS) entry which is preliminary data.</text>
</comment>
<evidence type="ECO:0000256" key="3">
    <source>
        <dbReference type="ARBA" id="ARBA00023163"/>
    </source>
</evidence>
<dbReference type="EMBL" id="JADKPO010000006">
    <property type="protein sequence ID" value="MBF4767402.1"/>
    <property type="molecule type" value="Genomic_DNA"/>
</dbReference>
<dbReference type="PROSITE" id="PS01124">
    <property type="entry name" value="HTH_ARAC_FAMILY_2"/>
    <property type="match status" value="1"/>
</dbReference>
<dbReference type="SUPFAM" id="SSF52317">
    <property type="entry name" value="Class I glutamine amidotransferase-like"/>
    <property type="match status" value="1"/>
</dbReference>
<gene>
    <name evidence="6" type="ORF">ISU10_06440</name>
</gene>
<dbReference type="Pfam" id="PF01965">
    <property type="entry name" value="DJ-1_PfpI"/>
    <property type="match status" value="1"/>
</dbReference>
<keyword evidence="7" id="KW-1185">Reference proteome</keyword>
<organism evidence="6 7">
    <name type="scientific">Nocardioides agariphilus</name>
    <dbReference type="NCBI Taxonomy" id="433664"/>
    <lineage>
        <taxon>Bacteria</taxon>
        <taxon>Bacillati</taxon>
        <taxon>Actinomycetota</taxon>
        <taxon>Actinomycetes</taxon>
        <taxon>Propionibacteriales</taxon>
        <taxon>Nocardioidaceae</taxon>
        <taxon>Nocardioides</taxon>
    </lineage>
</organism>
<dbReference type="PANTHER" id="PTHR43130">
    <property type="entry name" value="ARAC-FAMILY TRANSCRIPTIONAL REGULATOR"/>
    <property type="match status" value="1"/>
</dbReference>
<reference evidence="6" key="1">
    <citation type="submission" date="2020-11" db="EMBL/GenBank/DDBJ databases">
        <title>Nocardioides cynanchi sp. nov., isolated from soil of rhizosphere of Cynanchum wilfordii.</title>
        <authorList>
            <person name="Lee J.-S."/>
            <person name="Suh M.K."/>
            <person name="Kim J.-S."/>
        </authorList>
    </citation>
    <scope>NUCLEOTIDE SEQUENCE</scope>
    <source>
        <strain evidence="6">KCTC 19276</strain>
    </source>
</reference>
<accession>A0A930VIS2</accession>
<dbReference type="InterPro" id="IPR018060">
    <property type="entry name" value="HTH_AraC"/>
</dbReference>
<dbReference type="InterPro" id="IPR029062">
    <property type="entry name" value="Class_I_gatase-like"/>
</dbReference>
<evidence type="ECO:0000313" key="7">
    <source>
        <dbReference type="Proteomes" id="UP000660668"/>
    </source>
</evidence>
<name>A0A930VIS2_9ACTN</name>
<keyword evidence="3" id="KW-0804">Transcription</keyword>
<evidence type="ECO:0000256" key="2">
    <source>
        <dbReference type="ARBA" id="ARBA00023125"/>
    </source>
</evidence>